<dbReference type="AlphaFoldDB" id="A0A4Y7R8X8"/>
<evidence type="ECO:0000313" key="1">
    <source>
        <dbReference type="EMBL" id="TEB05143.1"/>
    </source>
</evidence>
<sequence>MREEEFTPCQKSTTFASSVLGSTSLRFDTSHPSVLEQGPTCGKEWGWGCIGMGYPNGGGGTGAKKKGIAGTGTGGEGATLNANCAGGGLNMGMGAMCRETGFAIAVSSIFRDSEPPLDARPEVTMSVGTRAKADALRGQVIRPQSGQPFPASSIFGLAVDLLGGFSVGNVKLERPGASALLGTKEEAKGLAAWRAWPRAIRRSHCCW</sequence>
<organism evidence="1 2">
    <name type="scientific">Coprinellus micaceus</name>
    <name type="common">Glistening ink-cap mushroom</name>
    <name type="synonym">Coprinus micaceus</name>
    <dbReference type="NCBI Taxonomy" id="71717"/>
    <lineage>
        <taxon>Eukaryota</taxon>
        <taxon>Fungi</taxon>
        <taxon>Dikarya</taxon>
        <taxon>Basidiomycota</taxon>
        <taxon>Agaricomycotina</taxon>
        <taxon>Agaricomycetes</taxon>
        <taxon>Agaricomycetidae</taxon>
        <taxon>Agaricales</taxon>
        <taxon>Agaricineae</taxon>
        <taxon>Psathyrellaceae</taxon>
        <taxon>Coprinellus</taxon>
    </lineage>
</organism>
<dbReference type="Proteomes" id="UP000298030">
    <property type="component" value="Unassembled WGS sequence"/>
</dbReference>
<name>A0A4Y7R8X8_COPMI</name>
<dbReference type="EMBL" id="QPFP01000607">
    <property type="protein sequence ID" value="TEB05143.1"/>
    <property type="molecule type" value="Genomic_DNA"/>
</dbReference>
<reference evidence="1 2" key="1">
    <citation type="journal article" date="2019" name="Nat. Ecol. Evol.">
        <title>Megaphylogeny resolves global patterns of mushroom evolution.</title>
        <authorList>
            <person name="Varga T."/>
            <person name="Krizsan K."/>
            <person name="Foldi C."/>
            <person name="Dima B."/>
            <person name="Sanchez-Garcia M."/>
            <person name="Sanchez-Ramirez S."/>
            <person name="Szollosi G.J."/>
            <person name="Szarkandi J.G."/>
            <person name="Papp V."/>
            <person name="Albert L."/>
            <person name="Andreopoulos W."/>
            <person name="Angelini C."/>
            <person name="Antonin V."/>
            <person name="Barry K.W."/>
            <person name="Bougher N.L."/>
            <person name="Buchanan P."/>
            <person name="Buyck B."/>
            <person name="Bense V."/>
            <person name="Catcheside P."/>
            <person name="Chovatia M."/>
            <person name="Cooper J."/>
            <person name="Damon W."/>
            <person name="Desjardin D."/>
            <person name="Finy P."/>
            <person name="Geml J."/>
            <person name="Haridas S."/>
            <person name="Hughes K."/>
            <person name="Justo A."/>
            <person name="Karasinski D."/>
            <person name="Kautmanova I."/>
            <person name="Kiss B."/>
            <person name="Kocsube S."/>
            <person name="Kotiranta H."/>
            <person name="LaButti K.M."/>
            <person name="Lechner B.E."/>
            <person name="Liimatainen K."/>
            <person name="Lipzen A."/>
            <person name="Lukacs Z."/>
            <person name="Mihaltcheva S."/>
            <person name="Morgado L.N."/>
            <person name="Niskanen T."/>
            <person name="Noordeloos M.E."/>
            <person name="Ohm R.A."/>
            <person name="Ortiz-Santana B."/>
            <person name="Ovrebo C."/>
            <person name="Racz N."/>
            <person name="Riley R."/>
            <person name="Savchenko A."/>
            <person name="Shiryaev A."/>
            <person name="Soop K."/>
            <person name="Spirin V."/>
            <person name="Szebenyi C."/>
            <person name="Tomsovsky M."/>
            <person name="Tulloss R.E."/>
            <person name="Uehling J."/>
            <person name="Grigoriev I.V."/>
            <person name="Vagvolgyi C."/>
            <person name="Papp T."/>
            <person name="Martin F.M."/>
            <person name="Miettinen O."/>
            <person name="Hibbett D.S."/>
            <person name="Nagy L.G."/>
        </authorList>
    </citation>
    <scope>NUCLEOTIDE SEQUENCE [LARGE SCALE GENOMIC DNA]</scope>
    <source>
        <strain evidence="1 2">FP101781</strain>
    </source>
</reference>
<comment type="caution">
    <text evidence="1">The sequence shown here is derived from an EMBL/GenBank/DDBJ whole genome shotgun (WGS) entry which is preliminary data.</text>
</comment>
<proteinExistence type="predicted"/>
<protein>
    <submittedName>
        <fullName evidence="1">Uncharacterized protein</fullName>
    </submittedName>
</protein>
<gene>
    <name evidence="1" type="ORF">FA13DRAFT_1783842</name>
</gene>
<accession>A0A4Y7R8X8</accession>
<keyword evidence="2" id="KW-1185">Reference proteome</keyword>
<evidence type="ECO:0000313" key="2">
    <source>
        <dbReference type="Proteomes" id="UP000298030"/>
    </source>
</evidence>